<evidence type="ECO:0000313" key="4">
    <source>
        <dbReference type="EMBL" id="RRO85595.1"/>
    </source>
</evidence>
<sequence length="290" mass="28265">MARTDSTRPDEGAYDAAVDADPALADVEIPLLTTVTPVPVRPGARDELLAAVADVDRDAPVAGPGEGDDGTLPPAVTPGETAAGDPVARPGEATVHPLVRPRRGSGRAGRPRWGALAAAVVLLAAVGGAGALVVGGGGDGSPGEGDVVARPSDTPSPATAVDAAPGAGEHAGHPAGGQGPEEMHAIMGATDARSVELDASGAELDVVVSGAMGKGGAMVDGRPALDDGMGAQVWSVGSDGRARSAGVIDQAPHDGVWMPLPGDTVQVVLTVEPAAGSPAPTGPVLARATL</sequence>
<evidence type="ECO:0000256" key="2">
    <source>
        <dbReference type="SAM" id="Phobius"/>
    </source>
</evidence>
<evidence type="ECO:0000256" key="1">
    <source>
        <dbReference type="SAM" id="MobiDB-lite"/>
    </source>
</evidence>
<gene>
    <name evidence="4" type="ORF">CXF48_10405</name>
</gene>
<comment type="caution">
    <text evidence="4">The sequence shown here is derived from an EMBL/GenBank/DDBJ whole genome shotgun (WGS) entry which is preliminary data.</text>
</comment>
<dbReference type="InterPro" id="IPR018764">
    <property type="entry name" value="RskA_C"/>
</dbReference>
<feature type="region of interest" description="Disordered" evidence="1">
    <location>
        <begin position="57"/>
        <end position="110"/>
    </location>
</feature>
<dbReference type="AlphaFoldDB" id="A0A3R8PAE4"/>
<feature type="region of interest" description="Disordered" evidence="1">
    <location>
        <begin position="137"/>
        <end position="182"/>
    </location>
</feature>
<evidence type="ECO:0000259" key="3">
    <source>
        <dbReference type="Pfam" id="PF10099"/>
    </source>
</evidence>
<feature type="domain" description="Anti-sigma K factor RskA C-terminal" evidence="3">
    <location>
        <begin position="115"/>
        <end position="284"/>
    </location>
</feature>
<keyword evidence="2" id="KW-0472">Membrane</keyword>
<organism evidence="4 5">
    <name type="scientific">Corynebacterium bovis</name>
    <dbReference type="NCBI Taxonomy" id="36808"/>
    <lineage>
        <taxon>Bacteria</taxon>
        <taxon>Bacillati</taxon>
        <taxon>Actinomycetota</taxon>
        <taxon>Actinomycetes</taxon>
        <taxon>Mycobacteriales</taxon>
        <taxon>Corynebacteriaceae</taxon>
        <taxon>Corynebacterium</taxon>
    </lineage>
</organism>
<feature type="transmembrane region" description="Helical" evidence="2">
    <location>
        <begin position="113"/>
        <end position="134"/>
    </location>
</feature>
<protein>
    <recommendedName>
        <fullName evidence="3">Anti-sigma K factor RskA C-terminal domain-containing protein</fullName>
    </recommendedName>
</protein>
<dbReference type="Pfam" id="PF10099">
    <property type="entry name" value="RskA_C"/>
    <property type="match status" value="1"/>
</dbReference>
<feature type="region of interest" description="Disordered" evidence="1">
    <location>
        <begin position="1"/>
        <end position="20"/>
    </location>
</feature>
<dbReference type="EMBL" id="PQNK01000021">
    <property type="protein sequence ID" value="RRO85595.1"/>
    <property type="molecule type" value="Genomic_DNA"/>
</dbReference>
<dbReference type="Proteomes" id="UP000276526">
    <property type="component" value="Unassembled WGS sequence"/>
</dbReference>
<keyword evidence="2" id="KW-0812">Transmembrane</keyword>
<evidence type="ECO:0000313" key="5">
    <source>
        <dbReference type="Proteomes" id="UP000276526"/>
    </source>
</evidence>
<dbReference type="GO" id="GO:0005886">
    <property type="term" value="C:plasma membrane"/>
    <property type="evidence" value="ECO:0007669"/>
    <property type="project" value="InterPro"/>
</dbReference>
<proteinExistence type="predicted"/>
<feature type="compositionally biased region" description="Basic and acidic residues" evidence="1">
    <location>
        <begin position="1"/>
        <end position="11"/>
    </location>
</feature>
<name>A0A3R8PAE4_9CORY</name>
<accession>A0A3R8PAE4</accession>
<reference evidence="4 5" key="1">
    <citation type="submission" date="2018-01" db="EMBL/GenBank/DDBJ databases">
        <title>Twenty Corynebacterium bovis Genomes.</title>
        <authorList>
            <person name="Gulvik C.A."/>
        </authorList>
    </citation>
    <scope>NUCLEOTIDE SEQUENCE [LARGE SCALE GENOMIC DNA]</scope>
    <source>
        <strain evidence="4 5">F6900</strain>
    </source>
</reference>
<keyword evidence="2" id="KW-1133">Transmembrane helix</keyword>
<dbReference type="RefSeq" id="WP_185739429.1">
    <property type="nucleotide sequence ID" value="NZ_JBAHVN010000003.1"/>
</dbReference>